<dbReference type="STRING" id="105785.A0A2J7QYQ5"/>
<comment type="caution">
    <text evidence="2">The sequence shown here is derived from an EMBL/GenBank/DDBJ whole genome shotgun (WGS) entry which is preliminary data.</text>
</comment>
<sequence>MNVAKAWATYQMVAAEQESDTDLVAPGPSTPTPRRPHVDPLGRLSGDMRKHSLVKIVKSEHSKGKHPSRQCLVCAVHRKRSMTAYICKFCVMPLHKGECFQKYHTLKHFQEHWVSDIRQTEVHTAEPLVPDPSPFEVESDIAKLKRYKSSGRGGPVPWPPRSPDLTPLDYFMWDHVKSLIYDMPVDNEFKLLARILVACDVIRDTPGIFERVHQSFFRRCNACIENGGRQFQHLL</sequence>
<evidence type="ECO:0000313" key="2">
    <source>
        <dbReference type="EMBL" id="PNF33715.1"/>
    </source>
</evidence>
<evidence type="ECO:0000256" key="1">
    <source>
        <dbReference type="SAM" id="MobiDB-lite"/>
    </source>
</evidence>
<dbReference type="Proteomes" id="UP000235965">
    <property type="component" value="Unassembled WGS sequence"/>
</dbReference>
<accession>A0A2J7QYQ5</accession>
<protein>
    <submittedName>
        <fullName evidence="2">Uncharacterized protein</fullName>
    </submittedName>
</protein>
<dbReference type="EMBL" id="NEVH01009084">
    <property type="protein sequence ID" value="PNF33715.1"/>
    <property type="molecule type" value="Genomic_DNA"/>
</dbReference>
<feature type="region of interest" description="Disordered" evidence="1">
    <location>
        <begin position="18"/>
        <end position="44"/>
    </location>
</feature>
<dbReference type="AlphaFoldDB" id="A0A2J7QYQ5"/>
<reference evidence="2 3" key="1">
    <citation type="submission" date="2017-12" db="EMBL/GenBank/DDBJ databases">
        <title>Hemimetabolous genomes reveal molecular basis of termite eusociality.</title>
        <authorList>
            <person name="Harrison M.C."/>
            <person name="Jongepier E."/>
            <person name="Robertson H.M."/>
            <person name="Arning N."/>
            <person name="Bitard-Feildel T."/>
            <person name="Chao H."/>
            <person name="Childers C.P."/>
            <person name="Dinh H."/>
            <person name="Doddapaneni H."/>
            <person name="Dugan S."/>
            <person name="Gowin J."/>
            <person name="Greiner C."/>
            <person name="Han Y."/>
            <person name="Hu H."/>
            <person name="Hughes D.S.T."/>
            <person name="Huylmans A.-K."/>
            <person name="Kemena C."/>
            <person name="Kremer L.P.M."/>
            <person name="Lee S.L."/>
            <person name="Lopez-Ezquerra A."/>
            <person name="Mallet L."/>
            <person name="Monroy-Kuhn J.M."/>
            <person name="Moser A."/>
            <person name="Murali S.C."/>
            <person name="Muzny D.M."/>
            <person name="Otani S."/>
            <person name="Piulachs M.-D."/>
            <person name="Poelchau M."/>
            <person name="Qu J."/>
            <person name="Schaub F."/>
            <person name="Wada-Katsumata A."/>
            <person name="Worley K.C."/>
            <person name="Xie Q."/>
            <person name="Ylla G."/>
            <person name="Poulsen M."/>
            <person name="Gibbs R.A."/>
            <person name="Schal C."/>
            <person name="Richards S."/>
            <person name="Belles X."/>
            <person name="Korb J."/>
            <person name="Bornberg-Bauer E."/>
        </authorList>
    </citation>
    <scope>NUCLEOTIDE SEQUENCE [LARGE SCALE GENOMIC DNA]</scope>
    <source>
        <tissue evidence="2">Whole body</tissue>
    </source>
</reference>
<dbReference type="PANTHER" id="PTHR47326:SF1">
    <property type="entry name" value="HTH PSQ-TYPE DOMAIN-CONTAINING PROTEIN"/>
    <property type="match status" value="1"/>
</dbReference>
<proteinExistence type="predicted"/>
<dbReference type="InterPro" id="IPR036397">
    <property type="entry name" value="RNaseH_sf"/>
</dbReference>
<dbReference type="PANTHER" id="PTHR47326">
    <property type="entry name" value="TRANSPOSABLE ELEMENT TC3 TRANSPOSASE-LIKE PROTEIN"/>
    <property type="match status" value="1"/>
</dbReference>
<keyword evidence="3" id="KW-1185">Reference proteome</keyword>
<organism evidence="2 3">
    <name type="scientific">Cryptotermes secundus</name>
    <dbReference type="NCBI Taxonomy" id="105785"/>
    <lineage>
        <taxon>Eukaryota</taxon>
        <taxon>Metazoa</taxon>
        <taxon>Ecdysozoa</taxon>
        <taxon>Arthropoda</taxon>
        <taxon>Hexapoda</taxon>
        <taxon>Insecta</taxon>
        <taxon>Pterygota</taxon>
        <taxon>Neoptera</taxon>
        <taxon>Polyneoptera</taxon>
        <taxon>Dictyoptera</taxon>
        <taxon>Blattodea</taxon>
        <taxon>Blattoidea</taxon>
        <taxon>Termitoidae</taxon>
        <taxon>Kalotermitidae</taxon>
        <taxon>Cryptotermitinae</taxon>
        <taxon>Cryptotermes</taxon>
    </lineage>
</organism>
<evidence type="ECO:0000313" key="3">
    <source>
        <dbReference type="Proteomes" id="UP000235965"/>
    </source>
</evidence>
<dbReference type="GO" id="GO:0003676">
    <property type="term" value="F:nucleic acid binding"/>
    <property type="evidence" value="ECO:0007669"/>
    <property type="project" value="InterPro"/>
</dbReference>
<name>A0A2J7QYQ5_9NEOP</name>
<dbReference type="Gene3D" id="3.30.420.10">
    <property type="entry name" value="Ribonuclease H-like superfamily/Ribonuclease H"/>
    <property type="match status" value="1"/>
</dbReference>
<dbReference type="InParanoid" id="A0A2J7QYQ5"/>
<gene>
    <name evidence="2" type="ORF">B7P43_G11435</name>
</gene>